<sequence>MIKHYLFLCLKFEFNLEAGLYIFN</sequence>
<organism evidence="1">
    <name type="scientific">Anguilla anguilla</name>
    <name type="common">European freshwater eel</name>
    <name type="synonym">Muraena anguilla</name>
    <dbReference type="NCBI Taxonomy" id="7936"/>
    <lineage>
        <taxon>Eukaryota</taxon>
        <taxon>Metazoa</taxon>
        <taxon>Chordata</taxon>
        <taxon>Craniata</taxon>
        <taxon>Vertebrata</taxon>
        <taxon>Euteleostomi</taxon>
        <taxon>Actinopterygii</taxon>
        <taxon>Neopterygii</taxon>
        <taxon>Teleostei</taxon>
        <taxon>Anguilliformes</taxon>
        <taxon>Anguillidae</taxon>
        <taxon>Anguilla</taxon>
    </lineage>
</organism>
<reference evidence="1" key="2">
    <citation type="journal article" date="2015" name="Fish Shellfish Immunol.">
        <title>Early steps in the European eel (Anguilla anguilla)-Vibrio vulnificus interaction in the gills: Role of the RtxA13 toxin.</title>
        <authorList>
            <person name="Callol A."/>
            <person name="Pajuelo D."/>
            <person name="Ebbesson L."/>
            <person name="Teles M."/>
            <person name="MacKenzie S."/>
            <person name="Amaro C."/>
        </authorList>
    </citation>
    <scope>NUCLEOTIDE SEQUENCE</scope>
</reference>
<reference evidence="1" key="1">
    <citation type="submission" date="2014-11" db="EMBL/GenBank/DDBJ databases">
        <authorList>
            <person name="Amaro Gonzalez C."/>
        </authorList>
    </citation>
    <scope>NUCLEOTIDE SEQUENCE</scope>
</reference>
<name>A0A0E9PBF2_ANGAN</name>
<accession>A0A0E9PBF2</accession>
<proteinExistence type="predicted"/>
<evidence type="ECO:0000313" key="1">
    <source>
        <dbReference type="EMBL" id="JAH01183.1"/>
    </source>
</evidence>
<dbReference type="EMBL" id="GBXM01107394">
    <property type="protein sequence ID" value="JAH01183.1"/>
    <property type="molecule type" value="Transcribed_RNA"/>
</dbReference>
<protein>
    <submittedName>
        <fullName evidence="1">Uncharacterized protein</fullName>
    </submittedName>
</protein>
<dbReference type="AlphaFoldDB" id="A0A0E9PBF2"/>